<evidence type="ECO:0000313" key="2">
    <source>
        <dbReference type="EMBL" id="XBH14313.1"/>
    </source>
</evidence>
<dbReference type="EMBL" id="CP121194">
    <property type="protein sequence ID" value="XBH10885.1"/>
    <property type="molecule type" value="Genomic_DNA"/>
</dbReference>
<dbReference type="KEGG" id="epl:P4G45_03945"/>
<dbReference type="EMBL" id="CP121195">
    <property type="protein sequence ID" value="XBH14313.1"/>
    <property type="molecule type" value="Genomic_DNA"/>
</dbReference>
<sequence length="190" mass="19759">MALAIACFGQNATAQTTQHYKQTNLVSNQASLAPTMDGALVNSWGLARSSTSPWWVADNGTGLSTLYNGTGVKQGLVVTIPTGDNTQSPTGTPMGVVFNGDSTAFLLAPGKAAAFLFVTEDGMISGWNPGVNLSQAVIEVNHKSASVYKGVTIATAQTESGPQAYLYAADFRQGRVEVFDSTFKAGATAE</sequence>
<dbReference type="InterPro" id="IPR017549">
    <property type="entry name" value="APMV_L690"/>
</dbReference>
<dbReference type="RefSeq" id="WP_348268375.1">
    <property type="nucleotide sequence ID" value="NZ_CP121194.1"/>
</dbReference>
<protein>
    <submittedName>
        <fullName evidence="1">TIGR03118 family protein</fullName>
    </submittedName>
</protein>
<organism evidence="1">
    <name type="scientific">Edaphobacter paludis</name>
    <dbReference type="NCBI Taxonomy" id="3035702"/>
    <lineage>
        <taxon>Bacteria</taxon>
        <taxon>Pseudomonadati</taxon>
        <taxon>Acidobacteriota</taxon>
        <taxon>Terriglobia</taxon>
        <taxon>Terriglobales</taxon>
        <taxon>Acidobacteriaceae</taxon>
        <taxon>Edaphobacter</taxon>
    </lineage>
</organism>
<dbReference type="AlphaFoldDB" id="A0AAU7D019"/>
<gene>
    <name evidence="1" type="ORF">P4G45_03945</name>
    <name evidence="2" type="ORF">P8936_03910</name>
</gene>
<dbReference type="NCBIfam" id="TIGR03118">
    <property type="entry name" value="PEPCTERM_chp_1"/>
    <property type="match status" value="1"/>
</dbReference>
<accession>A0AAU7DAQ5</accession>
<reference evidence="1" key="1">
    <citation type="submission" date="2023-03" db="EMBL/GenBank/DDBJ databases">
        <title>Edaphobacter sp.</title>
        <authorList>
            <person name="Huber K.J."/>
            <person name="Papendorf J."/>
            <person name="Pilke C."/>
            <person name="Bunk B."/>
            <person name="Sproeer C."/>
            <person name="Pester M."/>
        </authorList>
    </citation>
    <scope>NUCLEOTIDE SEQUENCE</scope>
    <source>
        <strain evidence="1">DSM 109919</strain>
        <strain evidence="2">DSM 109920</strain>
    </source>
</reference>
<evidence type="ECO:0000313" key="1">
    <source>
        <dbReference type="EMBL" id="XBH10885.1"/>
    </source>
</evidence>
<proteinExistence type="predicted"/>
<dbReference type="SUPFAM" id="SSF63829">
    <property type="entry name" value="Calcium-dependent phosphotriesterase"/>
    <property type="match status" value="1"/>
</dbReference>
<accession>A0AAU7D019</accession>
<name>A0AAU7D019_9BACT</name>